<name>A0ABU3BQR7_9BACT</name>
<evidence type="ECO:0000313" key="2">
    <source>
        <dbReference type="EMBL" id="MDT0631634.1"/>
    </source>
</evidence>
<organism evidence="2 3">
    <name type="scientific">Rubrivirga litoralis</name>
    <dbReference type="NCBI Taxonomy" id="3075598"/>
    <lineage>
        <taxon>Bacteria</taxon>
        <taxon>Pseudomonadati</taxon>
        <taxon>Rhodothermota</taxon>
        <taxon>Rhodothermia</taxon>
        <taxon>Rhodothermales</taxon>
        <taxon>Rubricoccaceae</taxon>
        <taxon>Rubrivirga</taxon>
    </lineage>
</organism>
<dbReference type="Gene3D" id="3.90.1150.200">
    <property type="match status" value="1"/>
</dbReference>
<sequence length="91" mass="9860">MREAAEDAIPDAPQAVEYGALCFLKGKRASVGIAPYTNHVSLIFDRGAEMEDPAGVLEGTGALRRHITIRDKSEIAGLPVEEYVGEGYRLE</sequence>
<dbReference type="EMBL" id="JAVRHT010000015">
    <property type="protein sequence ID" value="MDT0631634.1"/>
    <property type="molecule type" value="Genomic_DNA"/>
</dbReference>
<feature type="domain" description="YdhG-like" evidence="1">
    <location>
        <begin position="1"/>
        <end position="84"/>
    </location>
</feature>
<proteinExistence type="predicted"/>
<keyword evidence="3" id="KW-1185">Reference proteome</keyword>
<dbReference type="InterPro" id="IPR014922">
    <property type="entry name" value="YdhG-like"/>
</dbReference>
<reference evidence="2 3" key="1">
    <citation type="submission" date="2023-09" db="EMBL/GenBank/DDBJ databases">
        <authorList>
            <person name="Rey-Velasco X."/>
        </authorList>
    </citation>
    <scope>NUCLEOTIDE SEQUENCE [LARGE SCALE GENOMIC DNA]</scope>
    <source>
        <strain evidence="2 3">F394</strain>
    </source>
</reference>
<comment type="caution">
    <text evidence="2">The sequence shown here is derived from an EMBL/GenBank/DDBJ whole genome shotgun (WGS) entry which is preliminary data.</text>
</comment>
<gene>
    <name evidence="2" type="ORF">RM540_07710</name>
</gene>
<evidence type="ECO:0000313" key="3">
    <source>
        <dbReference type="Proteomes" id="UP001267426"/>
    </source>
</evidence>
<accession>A0ABU3BQR7</accession>
<evidence type="ECO:0000259" key="1">
    <source>
        <dbReference type="Pfam" id="PF08818"/>
    </source>
</evidence>
<dbReference type="Pfam" id="PF08818">
    <property type="entry name" value="DUF1801"/>
    <property type="match status" value="1"/>
</dbReference>
<dbReference type="RefSeq" id="WP_311663053.1">
    <property type="nucleotide sequence ID" value="NZ_JAVRHT010000015.1"/>
</dbReference>
<dbReference type="Proteomes" id="UP001267426">
    <property type="component" value="Unassembled WGS sequence"/>
</dbReference>
<dbReference type="SUPFAM" id="SSF159888">
    <property type="entry name" value="YdhG-like"/>
    <property type="match status" value="1"/>
</dbReference>
<protein>
    <submittedName>
        <fullName evidence="2">DUF1801 domain-containing protein</fullName>
    </submittedName>
</protein>